<evidence type="ECO:0000313" key="5">
    <source>
        <dbReference type="EMBL" id="KAG8060593.1"/>
    </source>
</evidence>
<dbReference type="InterPro" id="IPR044693">
    <property type="entry name" value="SGO_plant"/>
</dbReference>
<feature type="domain" description="Shugoshin C-terminal" evidence="4">
    <location>
        <begin position="489"/>
        <end position="513"/>
    </location>
</feature>
<feature type="compositionally biased region" description="Polar residues" evidence="3">
    <location>
        <begin position="465"/>
        <end position="476"/>
    </location>
</feature>
<feature type="compositionally biased region" description="Basic residues" evidence="3">
    <location>
        <begin position="419"/>
        <end position="428"/>
    </location>
</feature>
<dbReference type="GO" id="GO:0045144">
    <property type="term" value="P:meiotic sister chromatid segregation"/>
    <property type="evidence" value="ECO:0007669"/>
    <property type="project" value="InterPro"/>
</dbReference>
<comment type="similarity">
    <text evidence="1">Belongs to the shugoshin family.</text>
</comment>
<dbReference type="GO" id="GO:0034090">
    <property type="term" value="P:maintenance of meiotic sister chromatid cohesion"/>
    <property type="evidence" value="ECO:0007669"/>
    <property type="project" value="InterPro"/>
</dbReference>
<dbReference type="OrthoDB" id="770508at2759"/>
<feature type="compositionally biased region" description="Basic and acidic residues" evidence="3">
    <location>
        <begin position="191"/>
        <end position="210"/>
    </location>
</feature>
<dbReference type="GO" id="GO:0000775">
    <property type="term" value="C:chromosome, centromeric region"/>
    <property type="evidence" value="ECO:0007669"/>
    <property type="project" value="InterPro"/>
</dbReference>
<feature type="compositionally biased region" description="Polar residues" evidence="3">
    <location>
        <begin position="211"/>
        <end position="229"/>
    </location>
</feature>
<evidence type="ECO:0000256" key="2">
    <source>
        <dbReference type="ARBA" id="ARBA00022829"/>
    </source>
</evidence>
<name>A0A8J5S8G0_ZIZPA</name>
<dbReference type="Proteomes" id="UP000729402">
    <property type="component" value="Unassembled WGS sequence"/>
</dbReference>
<evidence type="ECO:0000259" key="4">
    <source>
        <dbReference type="Pfam" id="PF07557"/>
    </source>
</evidence>
<accession>A0A8J5S8G0</accession>
<organism evidence="5 6">
    <name type="scientific">Zizania palustris</name>
    <name type="common">Northern wild rice</name>
    <dbReference type="NCBI Taxonomy" id="103762"/>
    <lineage>
        <taxon>Eukaryota</taxon>
        <taxon>Viridiplantae</taxon>
        <taxon>Streptophyta</taxon>
        <taxon>Embryophyta</taxon>
        <taxon>Tracheophyta</taxon>
        <taxon>Spermatophyta</taxon>
        <taxon>Magnoliopsida</taxon>
        <taxon>Liliopsida</taxon>
        <taxon>Poales</taxon>
        <taxon>Poaceae</taxon>
        <taxon>BOP clade</taxon>
        <taxon>Oryzoideae</taxon>
        <taxon>Oryzeae</taxon>
        <taxon>Zizaniinae</taxon>
        <taxon>Zizania</taxon>
    </lineage>
</organism>
<evidence type="ECO:0000313" key="6">
    <source>
        <dbReference type="Proteomes" id="UP000729402"/>
    </source>
</evidence>
<comment type="caution">
    <text evidence="5">The sequence shown here is derived from an EMBL/GenBank/DDBJ whole genome shotgun (WGS) entry which is preliminary data.</text>
</comment>
<feature type="compositionally biased region" description="Basic residues" evidence="3">
    <location>
        <begin position="375"/>
        <end position="385"/>
    </location>
</feature>
<keyword evidence="6" id="KW-1185">Reference proteome</keyword>
<reference evidence="5" key="2">
    <citation type="submission" date="2021-02" db="EMBL/GenBank/DDBJ databases">
        <authorList>
            <person name="Kimball J.A."/>
            <person name="Haas M.W."/>
            <person name="Macchietto M."/>
            <person name="Kono T."/>
            <person name="Duquette J."/>
            <person name="Shao M."/>
        </authorList>
    </citation>
    <scope>NUCLEOTIDE SEQUENCE</scope>
    <source>
        <tissue evidence="5">Fresh leaf tissue</tissue>
    </source>
</reference>
<evidence type="ECO:0000256" key="1">
    <source>
        <dbReference type="ARBA" id="ARBA00010845"/>
    </source>
</evidence>
<dbReference type="InterPro" id="IPR011515">
    <property type="entry name" value="Shugoshin_C"/>
</dbReference>
<feature type="region of interest" description="Disordered" evidence="3">
    <location>
        <begin position="190"/>
        <end position="234"/>
    </location>
</feature>
<protein>
    <recommendedName>
        <fullName evidence="4">Shugoshin C-terminal domain-containing protein</fullName>
    </recommendedName>
</protein>
<dbReference type="GO" id="GO:0005634">
    <property type="term" value="C:nucleus"/>
    <property type="evidence" value="ECO:0007669"/>
    <property type="project" value="InterPro"/>
</dbReference>
<dbReference type="PANTHER" id="PTHR34373:SF16">
    <property type="entry name" value="SHUGOSHIN-1"/>
    <property type="match status" value="1"/>
</dbReference>
<dbReference type="PANTHER" id="PTHR34373">
    <property type="entry name" value="SHUGOSHIN 2"/>
    <property type="match status" value="1"/>
</dbReference>
<proteinExistence type="inferred from homology"/>
<keyword evidence="2" id="KW-0159">Chromosome partition</keyword>
<dbReference type="AlphaFoldDB" id="A0A8J5S8G0"/>
<feature type="region of interest" description="Disordered" evidence="3">
    <location>
        <begin position="362"/>
        <end position="389"/>
    </location>
</feature>
<dbReference type="Pfam" id="PF07557">
    <property type="entry name" value="Shugoshin_C"/>
    <property type="match status" value="1"/>
</dbReference>
<sequence>MAAAPAARGGSIPYANARGFGLRMPGKPVALADITNTGKPNHPGSIHTVADALKENAELRNVLAERTKAIEASKIEMQKIRLALHAVQQKNLQLVQANSQMLAEMNQGKDRLKVLQHELACTTAVLKVKDYKLEKKNKAARQPQKKAKLLVTKAMPSRSTQAEAHRKATSAIVHHLVDIQSAVPSYTSCQERLHDETTKRQKSESCEIPKDTNTMQHSCKPNVQSSGSSHGDDLRRTLQRSARLNPGSCEVTELSCETLHEDVIVPLAPPSSSVPKQQETYAGNDMAKSLINELPCEEVAHKLEAPELKKKKRSTHEHKEVYLEEAIEEASSRFAGVEMNEIDDEATRTDPKHLAVTESSHPFNIEHPEPSQYRGNRRKSTRANKRKLESYEGRMISNIEEGINTKCHSNSSMPLNHAEKRKLPRRKSSRLDPGSCEVTNDTFKIVQEDIVAPSSINVLIEQTKNDMQNGCTPSTKPSEEHATGRSSVGRPSRRAAEKIVSYKEIHVNAKMRRP</sequence>
<reference evidence="5" key="1">
    <citation type="journal article" date="2021" name="bioRxiv">
        <title>Whole Genome Assembly and Annotation of Northern Wild Rice, Zizania palustris L., Supports a Whole Genome Duplication in the Zizania Genus.</title>
        <authorList>
            <person name="Haas M."/>
            <person name="Kono T."/>
            <person name="Macchietto M."/>
            <person name="Millas R."/>
            <person name="McGilp L."/>
            <person name="Shao M."/>
            <person name="Duquette J."/>
            <person name="Hirsch C.N."/>
            <person name="Kimball J."/>
        </authorList>
    </citation>
    <scope>NUCLEOTIDE SEQUENCE</scope>
    <source>
        <tissue evidence="5">Fresh leaf tissue</tissue>
    </source>
</reference>
<feature type="region of interest" description="Disordered" evidence="3">
    <location>
        <begin position="405"/>
        <end position="435"/>
    </location>
</feature>
<gene>
    <name evidence="5" type="ORF">GUJ93_ZPchr0002g23322</name>
</gene>
<feature type="region of interest" description="Disordered" evidence="3">
    <location>
        <begin position="465"/>
        <end position="496"/>
    </location>
</feature>
<dbReference type="EMBL" id="JAAALK010000287">
    <property type="protein sequence ID" value="KAG8060593.1"/>
    <property type="molecule type" value="Genomic_DNA"/>
</dbReference>
<evidence type="ECO:0000256" key="3">
    <source>
        <dbReference type="SAM" id="MobiDB-lite"/>
    </source>
</evidence>